<accession>A0AAU8KXW9</accession>
<evidence type="ECO:0000313" key="2">
    <source>
        <dbReference type="EMBL" id="XCN28322.1"/>
    </source>
</evidence>
<evidence type="ECO:0000256" key="1">
    <source>
        <dbReference type="SAM" id="Phobius"/>
    </source>
</evidence>
<sequence>MFWDSLMTLLESAIARMFLLAVFCTLINLFGPAILKSDKAVSVFWKIEIYLSLTWIVLLVGKVAVCHYLEKGKKQ</sequence>
<feature type="transmembrane region" description="Helical" evidence="1">
    <location>
        <begin position="12"/>
        <end position="35"/>
    </location>
</feature>
<keyword evidence="1" id="KW-1133">Transmembrane helix</keyword>
<organism evidence="2">
    <name type="scientific">Pantoea phage Survivor</name>
    <dbReference type="NCBI Taxonomy" id="3232176"/>
    <lineage>
        <taxon>Viruses</taxon>
        <taxon>Duplodnaviria</taxon>
        <taxon>Heunggongvirae</taxon>
        <taxon>Uroviricota</taxon>
        <taxon>Caudoviricetes</taxon>
    </lineage>
</organism>
<dbReference type="EMBL" id="PP885733">
    <property type="protein sequence ID" value="XCN28322.1"/>
    <property type="molecule type" value="Genomic_DNA"/>
</dbReference>
<reference evidence="2" key="1">
    <citation type="submission" date="2024-06" db="EMBL/GenBank/DDBJ databases">
        <authorList>
            <person name="Gannavaram S."/>
            <person name="Nemani S."/>
            <person name="Datta M."/>
            <person name="Picchiottino A."/>
            <person name="Mereddy A."/>
            <person name="Gannavaram N."/>
            <person name="Honeycutt C."/>
            <person name="Tran D."/>
            <person name="Choi K."/>
            <person name="Srinivasan K."/>
            <person name="Johnson A."/>
        </authorList>
    </citation>
    <scope>NUCLEOTIDE SEQUENCE</scope>
</reference>
<name>A0AAU8KXW9_9CAUD</name>
<keyword evidence="1" id="KW-0472">Membrane</keyword>
<feature type="transmembrane region" description="Helical" evidence="1">
    <location>
        <begin position="47"/>
        <end position="69"/>
    </location>
</feature>
<proteinExistence type="predicted"/>
<evidence type="ECO:0008006" key="3">
    <source>
        <dbReference type="Google" id="ProtNLM"/>
    </source>
</evidence>
<protein>
    <recommendedName>
        <fullName evidence="3">Holin</fullName>
    </recommendedName>
</protein>
<keyword evidence="1" id="KW-0812">Transmembrane</keyword>